<dbReference type="Proteomes" id="UP000184139">
    <property type="component" value="Unassembled WGS sequence"/>
</dbReference>
<dbReference type="PANTHER" id="PTHR12763">
    <property type="match status" value="1"/>
</dbReference>
<dbReference type="InterPro" id="IPR036869">
    <property type="entry name" value="J_dom_sf"/>
</dbReference>
<evidence type="ECO:0000256" key="6">
    <source>
        <dbReference type="SAM" id="Phobius"/>
    </source>
</evidence>
<protein>
    <submittedName>
        <fullName evidence="8">DnaJ domain-containing protein</fullName>
    </submittedName>
</protein>
<dbReference type="Pfam" id="PF00226">
    <property type="entry name" value="DnaJ"/>
    <property type="match status" value="1"/>
</dbReference>
<evidence type="ECO:0000313" key="9">
    <source>
        <dbReference type="Proteomes" id="UP000184139"/>
    </source>
</evidence>
<proteinExistence type="inferred from homology"/>
<dbReference type="FunFam" id="1.10.287.110:FF:000001">
    <property type="entry name" value="Import inner membrane translocase subunit tim14"/>
    <property type="match status" value="1"/>
</dbReference>
<reference evidence="8 9" key="1">
    <citation type="submission" date="2016-11" db="EMBL/GenBank/DDBJ databases">
        <authorList>
            <person name="Jaros S."/>
            <person name="Januszkiewicz K."/>
            <person name="Wedrychowicz H."/>
        </authorList>
    </citation>
    <scope>NUCLEOTIDE SEQUENCE [LARGE SCALE GENOMIC DNA]</scope>
    <source>
        <strain evidence="8 9">DSM 9705</strain>
    </source>
</reference>
<evidence type="ECO:0000256" key="1">
    <source>
        <dbReference type="ARBA" id="ARBA00004167"/>
    </source>
</evidence>
<dbReference type="SUPFAM" id="SSF46565">
    <property type="entry name" value="Chaperone J-domain"/>
    <property type="match status" value="1"/>
</dbReference>
<comment type="similarity">
    <text evidence="5">Belongs to the TIM14 family.</text>
</comment>
<evidence type="ECO:0000256" key="2">
    <source>
        <dbReference type="ARBA" id="ARBA00022692"/>
    </source>
</evidence>
<dbReference type="AlphaFoldDB" id="A0A1M5V5M4"/>
<gene>
    <name evidence="8" type="ORF">SAMN02745124_01502</name>
</gene>
<evidence type="ECO:0000256" key="5">
    <source>
        <dbReference type="ARBA" id="ARBA00038105"/>
    </source>
</evidence>
<dbReference type="OrthoDB" id="9779889at2"/>
<evidence type="ECO:0000259" key="7">
    <source>
        <dbReference type="PROSITE" id="PS50076"/>
    </source>
</evidence>
<dbReference type="PANTHER" id="PTHR12763:SF28">
    <property type="entry name" value="GEO10507P1-RELATED"/>
    <property type="match status" value="1"/>
</dbReference>
<accession>A0A1M5V5M4</accession>
<dbReference type="RefSeq" id="WP_073374823.1">
    <property type="nucleotide sequence ID" value="NZ_FQXS01000007.1"/>
</dbReference>
<keyword evidence="9" id="KW-1185">Reference proteome</keyword>
<dbReference type="GO" id="GO:0016020">
    <property type="term" value="C:membrane"/>
    <property type="evidence" value="ECO:0007669"/>
    <property type="project" value="UniProtKB-SubCell"/>
</dbReference>
<evidence type="ECO:0000256" key="4">
    <source>
        <dbReference type="ARBA" id="ARBA00023136"/>
    </source>
</evidence>
<comment type="subcellular location">
    <subcellularLocation>
        <location evidence="1">Membrane</location>
        <topology evidence="1">Single-pass membrane protein</topology>
    </subcellularLocation>
</comment>
<dbReference type="PROSITE" id="PS50076">
    <property type="entry name" value="DNAJ_2"/>
    <property type="match status" value="1"/>
</dbReference>
<dbReference type="CDD" id="cd06257">
    <property type="entry name" value="DnaJ"/>
    <property type="match status" value="1"/>
</dbReference>
<keyword evidence="4 6" id="KW-0472">Membrane</keyword>
<organism evidence="8 9">
    <name type="scientific">Desulfofustis glycolicus DSM 9705</name>
    <dbReference type="NCBI Taxonomy" id="1121409"/>
    <lineage>
        <taxon>Bacteria</taxon>
        <taxon>Pseudomonadati</taxon>
        <taxon>Thermodesulfobacteriota</taxon>
        <taxon>Desulfobulbia</taxon>
        <taxon>Desulfobulbales</taxon>
        <taxon>Desulfocapsaceae</taxon>
        <taxon>Desulfofustis</taxon>
    </lineage>
</organism>
<dbReference type="STRING" id="1121409.SAMN02745124_01502"/>
<keyword evidence="3 6" id="KW-1133">Transmembrane helix</keyword>
<evidence type="ECO:0000313" key="8">
    <source>
        <dbReference type="EMBL" id="SHH70486.1"/>
    </source>
</evidence>
<dbReference type="Gene3D" id="1.10.287.110">
    <property type="entry name" value="DnaJ domain"/>
    <property type="match status" value="1"/>
</dbReference>
<evidence type="ECO:0000256" key="3">
    <source>
        <dbReference type="ARBA" id="ARBA00022989"/>
    </source>
</evidence>
<dbReference type="SMART" id="SM00271">
    <property type="entry name" value="DnaJ"/>
    <property type="match status" value="1"/>
</dbReference>
<dbReference type="InterPro" id="IPR001623">
    <property type="entry name" value="DnaJ_domain"/>
</dbReference>
<name>A0A1M5V5M4_9BACT</name>
<keyword evidence="2 6" id="KW-0812">Transmembrane</keyword>
<dbReference type="EMBL" id="FQXS01000007">
    <property type="protein sequence ID" value="SHH70486.1"/>
    <property type="molecule type" value="Genomic_DNA"/>
</dbReference>
<feature type="domain" description="J" evidence="7">
    <location>
        <begin position="178"/>
        <end position="230"/>
    </location>
</feature>
<sequence length="230" mass="24987">MIVYLPLALVLLLFLAGWLILSTPPEKSAAVIVSLLPLSLVGVGVLLTLLGRGVIGVPMTLIGLSWWQRKRAVQRAGGGRRGQRSRVQTGALDMELDHDTGDMDGQVRGGQFSGSRLSQLGRKDLMTLYAELSGDAESRAVLEAYLDRRFPDWRADSGGGGGHGESSHDEFEQMSREEAYQILGLQPGAGEEEIHQAWRRMMKKVHPDSGGSAFLAAKINAAKDLLLGRR</sequence>
<feature type="transmembrane region" description="Helical" evidence="6">
    <location>
        <begin position="39"/>
        <end position="67"/>
    </location>
</feature>